<organism evidence="1 2">
    <name type="scientific">Agrobacterium tumefaciens</name>
    <dbReference type="NCBI Taxonomy" id="358"/>
    <lineage>
        <taxon>Bacteria</taxon>
        <taxon>Pseudomonadati</taxon>
        <taxon>Pseudomonadota</taxon>
        <taxon>Alphaproteobacteria</taxon>
        <taxon>Hyphomicrobiales</taxon>
        <taxon>Rhizobiaceae</taxon>
        <taxon>Rhizobium/Agrobacterium group</taxon>
        <taxon>Agrobacterium</taxon>
        <taxon>Agrobacterium tumefaciens complex</taxon>
    </lineage>
</organism>
<dbReference type="Proteomes" id="UP000222296">
    <property type="component" value="Chromosome Circular"/>
</dbReference>
<reference evidence="1 2" key="1">
    <citation type="journal article" date="2017" name="Genome Announc.">
        <title>Draft Genome Sequence of Agrobacterium tumefaciens Biovar 1 Strain 186, Isolated from Walnut.</title>
        <authorList>
            <person name="Poret-Peterson A.T."/>
            <person name="Bhatnagar S."/>
            <person name="McClean A.E."/>
            <person name="Kluepfel D.A."/>
        </authorList>
    </citation>
    <scope>NUCLEOTIDE SEQUENCE [LARGE SCALE GENOMIC DNA]</scope>
    <source>
        <strain evidence="1 2">186</strain>
    </source>
</reference>
<evidence type="ECO:0000313" key="1">
    <source>
        <dbReference type="EMBL" id="QDY92812.1"/>
    </source>
</evidence>
<accession>A0AAP9E0P1</accession>
<dbReference type="EMBL" id="CP042274">
    <property type="protein sequence ID" value="QDY92812.1"/>
    <property type="molecule type" value="Genomic_DNA"/>
</dbReference>
<sequence>MMSELDELLRQKAEIEARIVEVRAHEIDRLKLEFANLAYKLRELNGLPKAIAENFTDKAGTFNPFRVMNVKKA</sequence>
<evidence type="ECO:0000313" key="2">
    <source>
        <dbReference type="Proteomes" id="UP000222296"/>
    </source>
</evidence>
<name>A0AAP9E0P1_AGRTU</name>
<protein>
    <submittedName>
        <fullName evidence="1">Uncharacterized protein</fullName>
    </submittedName>
</protein>
<dbReference type="AlphaFoldDB" id="A0AAP9E0P1"/>
<proteinExistence type="predicted"/>
<gene>
    <name evidence="1" type="ORF">CG010_000820</name>
</gene>